<evidence type="ECO:0000256" key="13">
    <source>
        <dbReference type="ARBA" id="ARBA00022927"/>
    </source>
</evidence>
<evidence type="ECO:0000256" key="9">
    <source>
        <dbReference type="ARBA" id="ARBA00022707"/>
    </source>
</evidence>
<keyword evidence="10" id="KW-0479">Metal-binding</keyword>
<evidence type="ECO:0000256" key="3">
    <source>
        <dbReference type="ARBA" id="ARBA00004496"/>
    </source>
</evidence>
<dbReference type="PANTHER" id="PTHR46002">
    <property type="entry name" value="EG:114D9.1 PROTEIN-RELATED"/>
    <property type="match status" value="1"/>
</dbReference>
<keyword evidence="9" id="KW-0519">Myristate</keyword>
<keyword evidence="13" id="KW-0653">Protein transport</keyword>
<keyword evidence="11" id="KW-0677">Repeat</keyword>
<dbReference type="GO" id="GO:0008218">
    <property type="term" value="P:bioluminescence"/>
    <property type="evidence" value="ECO:0007669"/>
    <property type="project" value="UniProtKB-KW"/>
</dbReference>
<keyword evidence="22" id="KW-1185">Reference proteome</keyword>
<evidence type="ECO:0000256" key="18">
    <source>
        <dbReference type="ARBA" id="ARBA00023288"/>
    </source>
</evidence>
<evidence type="ECO:0000256" key="8">
    <source>
        <dbReference type="ARBA" id="ARBA00022553"/>
    </source>
</evidence>
<dbReference type="Proteomes" id="UP000594262">
    <property type="component" value="Unplaced"/>
</dbReference>
<dbReference type="GO" id="GO:0005634">
    <property type="term" value="C:nucleus"/>
    <property type="evidence" value="ECO:0007669"/>
    <property type="project" value="UniProtKB-SubCell"/>
</dbReference>
<keyword evidence="14" id="KW-0472">Membrane</keyword>
<evidence type="ECO:0000256" key="6">
    <source>
        <dbReference type="ARBA" id="ARBA00022475"/>
    </source>
</evidence>
<keyword evidence="16" id="KW-0539">Nucleus</keyword>
<dbReference type="Pfam" id="PF13499">
    <property type="entry name" value="EF-hand_7"/>
    <property type="match status" value="1"/>
</dbReference>
<evidence type="ECO:0000256" key="11">
    <source>
        <dbReference type="ARBA" id="ARBA00022737"/>
    </source>
</evidence>
<evidence type="ECO:0000256" key="4">
    <source>
        <dbReference type="ARBA" id="ARBA00007828"/>
    </source>
</evidence>
<evidence type="ECO:0000313" key="21">
    <source>
        <dbReference type="EnsemblMetazoa" id="CLYHEMP021606.1"/>
    </source>
</evidence>
<dbReference type="CDD" id="cd00051">
    <property type="entry name" value="EFh"/>
    <property type="match status" value="1"/>
</dbReference>
<evidence type="ECO:0000259" key="20">
    <source>
        <dbReference type="PROSITE" id="PS50222"/>
    </source>
</evidence>
<keyword evidence="12" id="KW-0106">Calcium</keyword>
<dbReference type="SMART" id="SM00054">
    <property type="entry name" value="EFh"/>
    <property type="match status" value="2"/>
</dbReference>
<evidence type="ECO:0000256" key="19">
    <source>
        <dbReference type="ARBA" id="ARBA00038164"/>
    </source>
</evidence>
<dbReference type="GO" id="GO:0005737">
    <property type="term" value="C:cytoplasm"/>
    <property type="evidence" value="ECO:0007669"/>
    <property type="project" value="UniProtKB-SubCell"/>
</dbReference>
<organism evidence="21 22">
    <name type="scientific">Clytia hemisphaerica</name>
    <dbReference type="NCBI Taxonomy" id="252671"/>
    <lineage>
        <taxon>Eukaryota</taxon>
        <taxon>Metazoa</taxon>
        <taxon>Cnidaria</taxon>
        <taxon>Hydrozoa</taxon>
        <taxon>Hydroidolina</taxon>
        <taxon>Leptothecata</taxon>
        <taxon>Obeliida</taxon>
        <taxon>Clytiidae</taxon>
        <taxon>Clytia</taxon>
    </lineage>
</organism>
<keyword evidence="18" id="KW-0449">Lipoprotein</keyword>
<keyword evidence="8" id="KW-0597">Phosphoprotein</keyword>
<evidence type="ECO:0000256" key="10">
    <source>
        <dbReference type="ARBA" id="ARBA00022723"/>
    </source>
</evidence>
<sequence>MGSVCATIQLQDEDIAQIQNITGFSPNQIKRLYHRFSNLDKSNKGRLSEEDLLRIPELAINPLGERIVHSFFCHENEPGVEEPEEGINFTQFVKVLARFRRAENGKPQPLNSNDHKLEYAFKMYDMDGTHKISKENICEILTLMVGSNKSSEQLAAIADRTIQEADEDKDGFINFDEFKKVMAKTDFQQKMSIRFLA</sequence>
<evidence type="ECO:0000256" key="1">
    <source>
        <dbReference type="ARBA" id="ARBA00004123"/>
    </source>
</evidence>
<evidence type="ECO:0000256" key="14">
    <source>
        <dbReference type="ARBA" id="ARBA00023136"/>
    </source>
</evidence>
<dbReference type="EnsemblMetazoa" id="CLYHEMT021606.1">
    <property type="protein sequence ID" value="CLYHEMP021606.1"/>
    <property type="gene ID" value="CLYHEMG021606"/>
</dbReference>
<dbReference type="SUPFAM" id="SSF47473">
    <property type="entry name" value="EF-hand"/>
    <property type="match status" value="1"/>
</dbReference>
<comment type="similarity">
    <text evidence="4">Belongs to the aequorin family.</text>
</comment>
<dbReference type="RefSeq" id="XP_066932732.1">
    <property type="nucleotide sequence ID" value="XM_067076631.1"/>
</dbReference>
<dbReference type="InterPro" id="IPR011992">
    <property type="entry name" value="EF-hand-dom_pair"/>
</dbReference>
<reference evidence="21" key="1">
    <citation type="submission" date="2021-01" db="UniProtKB">
        <authorList>
            <consortium name="EnsemblMetazoa"/>
        </authorList>
    </citation>
    <scope>IDENTIFICATION</scope>
</reference>
<accession>A0A7M5XFI9</accession>
<protein>
    <recommendedName>
        <fullName evidence="20">EF-hand domain-containing protein</fullName>
    </recommendedName>
</protein>
<dbReference type="PROSITE" id="PS00018">
    <property type="entry name" value="EF_HAND_1"/>
    <property type="match status" value="1"/>
</dbReference>
<dbReference type="GO" id="GO:0015031">
    <property type="term" value="P:protein transport"/>
    <property type="evidence" value="ECO:0007669"/>
    <property type="project" value="UniProtKB-KW"/>
</dbReference>
<evidence type="ECO:0000256" key="16">
    <source>
        <dbReference type="ARBA" id="ARBA00023242"/>
    </source>
</evidence>
<evidence type="ECO:0000313" key="22">
    <source>
        <dbReference type="Proteomes" id="UP000594262"/>
    </source>
</evidence>
<name>A0A7M5XFI9_9CNID</name>
<evidence type="ECO:0000256" key="15">
    <source>
        <dbReference type="ARBA" id="ARBA00023223"/>
    </source>
</evidence>
<feature type="domain" description="EF-hand" evidence="20">
    <location>
        <begin position="153"/>
        <end position="188"/>
    </location>
</feature>
<dbReference type="GeneID" id="136820443"/>
<keyword evidence="5" id="KW-0813">Transport</keyword>
<keyword evidence="15" id="KW-0455">Luminescence</keyword>
<dbReference type="InterPro" id="IPR002048">
    <property type="entry name" value="EF_hand_dom"/>
</dbReference>
<feature type="domain" description="EF-hand" evidence="20">
    <location>
        <begin position="112"/>
        <end position="147"/>
    </location>
</feature>
<dbReference type="InterPro" id="IPR051875">
    <property type="entry name" value="Calcineurin_B_homologous"/>
</dbReference>
<evidence type="ECO:0000256" key="12">
    <source>
        <dbReference type="ARBA" id="ARBA00022837"/>
    </source>
</evidence>
<evidence type="ECO:0000256" key="7">
    <source>
        <dbReference type="ARBA" id="ARBA00022490"/>
    </source>
</evidence>
<dbReference type="PROSITE" id="PS50222">
    <property type="entry name" value="EF_HAND_2"/>
    <property type="match status" value="3"/>
</dbReference>
<evidence type="ECO:0000256" key="2">
    <source>
        <dbReference type="ARBA" id="ARBA00004236"/>
    </source>
</evidence>
<dbReference type="GO" id="GO:0005886">
    <property type="term" value="C:plasma membrane"/>
    <property type="evidence" value="ECO:0007669"/>
    <property type="project" value="UniProtKB-SubCell"/>
</dbReference>
<comment type="subcellular location">
    <subcellularLocation>
        <location evidence="2">Cell membrane</location>
    </subcellularLocation>
    <subcellularLocation>
        <location evidence="3">Cytoplasm</location>
    </subcellularLocation>
    <subcellularLocation>
        <location evidence="1">Nucleus</location>
    </subcellularLocation>
</comment>
<feature type="domain" description="EF-hand" evidence="20">
    <location>
        <begin position="27"/>
        <end position="62"/>
    </location>
</feature>
<evidence type="ECO:0000256" key="17">
    <source>
        <dbReference type="ARBA" id="ARBA00023262"/>
    </source>
</evidence>
<keyword evidence="7" id="KW-0963">Cytoplasm</keyword>
<evidence type="ECO:0000256" key="5">
    <source>
        <dbReference type="ARBA" id="ARBA00022448"/>
    </source>
</evidence>
<dbReference type="InterPro" id="IPR018247">
    <property type="entry name" value="EF_Hand_1_Ca_BS"/>
</dbReference>
<comment type="similarity">
    <text evidence="19">Belongs to the calcineurin regulatory subunit family. CHP subfamily.</text>
</comment>
<dbReference type="GO" id="GO:0005509">
    <property type="term" value="F:calcium ion binding"/>
    <property type="evidence" value="ECO:0007669"/>
    <property type="project" value="InterPro"/>
</dbReference>
<dbReference type="OrthoDB" id="191686at2759"/>
<keyword evidence="17" id="KW-0599">Photoprotein</keyword>
<keyword evidence="6" id="KW-1003">Cell membrane</keyword>
<dbReference type="AlphaFoldDB" id="A0A7M5XFI9"/>
<dbReference type="Gene3D" id="1.10.238.10">
    <property type="entry name" value="EF-hand"/>
    <property type="match status" value="1"/>
</dbReference>
<proteinExistence type="inferred from homology"/>